<dbReference type="Proteomes" id="UP000682416">
    <property type="component" value="Chromosome"/>
</dbReference>
<dbReference type="KEGG" id="nec:KGD82_09720"/>
<feature type="compositionally biased region" description="Basic and acidic residues" evidence="1">
    <location>
        <begin position="1"/>
        <end position="19"/>
    </location>
</feature>
<protein>
    <submittedName>
        <fullName evidence="2">Uncharacterized protein</fullName>
    </submittedName>
</protein>
<evidence type="ECO:0000313" key="2">
    <source>
        <dbReference type="EMBL" id="QVJ02625.1"/>
    </source>
</evidence>
<evidence type="ECO:0000256" key="1">
    <source>
        <dbReference type="SAM" id="MobiDB-lite"/>
    </source>
</evidence>
<accession>A0A975LBN0</accession>
<dbReference type="AlphaFoldDB" id="A0A975LBN0"/>
<feature type="region of interest" description="Disordered" evidence="1">
    <location>
        <begin position="1"/>
        <end position="62"/>
    </location>
</feature>
<keyword evidence="3" id="KW-1185">Reference proteome</keyword>
<dbReference type="RefSeq" id="WP_378739199.1">
    <property type="nucleotide sequence ID" value="NZ_CBDRIY010000010.1"/>
</dbReference>
<dbReference type="EMBL" id="CP074402">
    <property type="protein sequence ID" value="QVJ02625.1"/>
    <property type="molecule type" value="Genomic_DNA"/>
</dbReference>
<reference evidence="2" key="1">
    <citation type="submission" date="2021-05" db="EMBL/GenBank/DDBJ databases">
        <authorList>
            <person name="Kaiqin L."/>
            <person name="Jian G."/>
        </authorList>
    </citation>
    <scope>NUCLEOTIDE SEQUENCE</scope>
    <source>
        <strain evidence="2">HDS5</strain>
    </source>
</reference>
<gene>
    <name evidence="2" type="ORF">KGD82_09720</name>
</gene>
<organism evidence="2 3">
    <name type="scientific">Nocardiopsis eucommiae</name>
    <dbReference type="NCBI Taxonomy" id="2831970"/>
    <lineage>
        <taxon>Bacteria</taxon>
        <taxon>Bacillati</taxon>
        <taxon>Actinomycetota</taxon>
        <taxon>Actinomycetes</taxon>
        <taxon>Streptosporangiales</taxon>
        <taxon>Nocardiopsidaceae</taxon>
        <taxon>Nocardiopsis</taxon>
    </lineage>
</organism>
<proteinExistence type="predicted"/>
<name>A0A975LBN0_9ACTN</name>
<sequence>MATPSRHDRLSRSERDRPSAGKRTGPALTPEDLVPHLLGLARTLREGDGRTPPGPIPHEHTS</sequence>
<evidence type="ECO:0000313" key="3">
    <source>
        <dbReference type="Proteomes" id="UP000682416"/>
    </source>
</evidence>